<keyword evidence="3 4" id="KW-0285">Flavoprotein</keyword>
<feature type="domain" description="Flavoprotein" evidence="5">
    <location>
        <begin position="6"/>
        <end position="176"/>
    </location>
</feature>
<dbReference type="RefSeq" id="WP_155702044.1">
    <property type="nucleotide sequence ID" value="NZ_CP034235.1"/>
</dbReference>
<evidence type="ECO:0000313" key="7">
    <source>
        <dbReference type="EMBL" id="QGQ96944.1"/>
    </source>
</evidence>
<protein>
    <recommendedName>
        <fullName evidence="3">Coenzyme A biosynthesis bifunctional protein CoaBC</fullName>
    </recommendedName>
    <alternativeName>
        <fullName evidence="3">DNA/pantothenate metabolism flavoprotein</fullName>
    </alternativeName>
    <alternativeName>
        <fullName evidence="3">Phosphopantothenoylcysteine synthetase/decarboxylase</fullName>
        <shortName evidence="3">PPCS-PPCDC</shortName>
    </alternativeName>
    <domain>
        <recommendedName>
            <fullName evidence="3">Phosphopantothenoylcysteine decarboxylase</fullName>
            <shortName evidence="3">PPC decarboxylase</shortName>
            <shortName evidence="3">PPC-DC</shortName>
            <ecNumber evidence="3">4.1.1.36</ecNumber>
        </recommendedName>
        <alternativeName>
            <fullName evidence="3">CoaC</fullName>
        </alternativeName>
    </domain>
    <domain>
        <recommendedName>
            <fullName evidence="3">Phosphopantothenate--cysteine ligase</fullName>
            <ecNumber evidence="3">6.3.2.5</ecNumber>
        </recommendedName>
        <alternativeName>
            <fullName evidence="3">CoaB</fullName>
        </alternativeName>
        <alternativeName>
            <fullName evidence="3">Phosphopantothenoylcysteine synthetase</fullName>
            <shortName evidence="3">PPC synthetase</shortName>
            <shortName evidence="3">PPC-S</shortName>
        </alternativeName>
    </domain>
</protein>
<comment type="pathway">
    <text evidence="3 4">Cofactor biosynthesis; coenzyme A biosynthesis; CoA from (R)-pantothenate: step 3/5.</text>
</comment>
<feature type="domain" description="DNA/pantothenate metabolism flavoprotein C-terminal" evidence="6">
    <location>
        <begin position="186"/>
        <end position="395"/>
    </location>
</feature>
<feature type="binding site" evidence="3">
    <location>
        <position position="279"/>
    </location>
    <ligand>
        <name>CTP</name>
        <dbReference type="ChEBI" id="CHEBI:37563"/>
    </ligand>
</feature>
<evidence type="ECO:0000256" key="4">
    <source>
        <dbReference type="RuleBase" id="RU364078"/>
    </source>
</evidence>
<keyword evidence="1 3" id="KW-0210">Decarboxylase</keyword>
<comment type="caution">
    <text evidence="3">Lacks conserved residue(s) required for the propagation of feature annotation.</text>
</comment>
<evidence type="ECO:0000313" key="8">
    <source>
        <dbReference type="Proteomes" id="UP000426246"/>
    </source>
</evidence>
<comment type="function">
    <text evidence="4">Catalyzes two steps in the biosynthesis of coenzyme A. In the first step cysteine is conjugated to 4'-phosphopantothenate to form 4-phosphopantothenoylcysteine, in the latter compound is decarboxylated to form 4'-phosphopantotheine.</text>
</comment>
<dbReference type="GO" id="GO:0010181">
    <property type="term" value="F:FMN binding"/>
    <property type="evidence" value="ECO:0007669"/>
    <property type="project" value="UniProtKB-UniRule"/>
</dbReference>
<keyword evidence="3 4" id="KW-0288">FMN</keyword>
<evidence type="ECO:0000256" key="3">
    <source>
        <dbReference type="HAMAP-Rule" id="MF_02225"/>
    </source>
</evidence>
<keyword evidence="3" id="KW-0479">Metal-binding</keyword>
<comment type="cofactor">
    <cofactor evidence="3">
        <name>Mg(2+)</name>
        <dbReference type="ChEBI" id="CHEBI:18420"/>
    </cofactor>
</comment>
<dbReference type="NCBIfam" id="TIGR00521">
    <property type="entry name" value="coaBC_dfp"/>
    <property type="match status" value="1"/>
</dbReference>
<dbReference type="InterPro" id="IPR003382">
    <property type="entry name" value="Flavoprotein"/>
</dbReference>
<feature type="binding site" evidence="3">
    <location>
        <position position="337"/>
    </location>
    <ligand>
        <name>CTP</name>
        <dbReference type="ChEBI" id="CHEBI:37563"/>
    </ligand>
</feature>
<keyword evidence="3" id="KW-0511">Multifunctional enzyme</keyword>
<dbReference type="Proteomes" id="UP000426246">
    <property type="component" value="Chromosome"/>
</dbReference>
<dbReference type="EC" id="6.3.2.5" evidence="3"/>
<dbReference type="HAMAP" id="MF_02225">
    <property type="entry name" value="CoaBC"/>
    <property type="match status" value="1"/>
</dbReference>
<keyword evidence="2 3" id="KW-0456">Lyase</keyword>
<feature type="binding site" evidence="3">
    <location>
        <position position="323"/>
    </location>
    <ligand>
        <name>CTP</name>
        <dbReference type="ChEBI" id="CHEBI:37563"/>
    </ligand>
</feature>
<comment type="similarity">
    <text evidence="3 4">In the C-terminal section; belongs to the PPC synthetase family.</text>
</comment>
<sequence length="404" mass="43036">MTLKGKTIVLGVCGGIAAYKAAALCSKLVQAGAEVHVIMTASAIKFIAPLTFQTLSRNHVTVDTFAEMDPSVVTHIHLADHADLIIIAPATANMIAKMAYGLADDMLSTTLLAAEAPIMVAPAMNVHMYAHPAVVQNMGILRARGVRFIEPGEGQLACGYVGKGRLAEPEEIVAIIEAKFAENKPLKGRKILVTAGGTKERLDPVRYMTNDSSGKMGFAIAEAAKEMGAEVTVVYGATTVEPPQGVELISIESANDMLNAVLSKLPQMDIVIKAAAVADYRAEEISPHKIKKTDERLTITFVKNIDILQTIGKQKTHQFVVGFAAETENLEAHAISKLKSKNCDLVVANDVTQTGAGFGTDTNIIRIYDRSGLVVALPLMDKKAAAKHLLTLIAERTAAPGSDE</sequence>
<keyword evidence="8" id="KW-1185">Reference proteome</keyword>
<dbReference type="SUPFAM" id="SSF102645">
    <property type="entry name" value="CoaB-like"/>
    <property type="match status" value="1"/>
</dbReference>
<dbReference type="GO" id="GO:0071513">
    <property type="term" value="C:phosphopantothenoylcysteine decarboxylase complex"/>
    <property type="evidence" value="ECO:0007669"/>
    <property type="project" value="TreeGrafter"/>
</dbReference>
<evidence type="ECO:0000259" key="5">
    <source>
        <dbReference type="Pfam" id="PF02441"/>
    </source>
</evidence>
<dbReference type="EC" id="4.1.1.36" evidence="3"/>
<dbReference type="Pfam" id="PF04127">
    <property type="entry name" value="DFP"/>
    <property type="match status" value="1"/>
</dbReference>
<dbReference type="InterPro" id="IPR007085">
    <property type="entry name" value="DNA/pantothenate-metab_flavo_C"/>
</dbReference>
<dbReference type="InterPro" id="IPR005252">
    <property type="entry name" value="CoaBC"/>
</dbReference>
<dbReference type="InterPro" id="IPR035929">
    <property type="entry name" value="CoaB-like_sf"/>
</dbReference>
<comment type="similarity">
    <text evidence="3 4">In the N-terminal section; belongs to the HFCD (homo-oligomeric flavin containing Cys decarboxylase) superfamily.</text>
</comment>
<dbReference type="GO" id="GO:0004633">
    <property type="term" value="F:phosphopantothenoylcysteine decarboxylase activity"/>
    <property type="evidence" value="ECO:0007669"/>
    <property type="project" value="UniProtKB-UniRule"/>
</dbReference>
<dbReference type="GO" id="GO:0015941">
    <property type="term" value="P:pantothenate catabolic process"/>
    <property type="evidence" value="ECO:0007669"/>
    <property type="project" value="InterPro"/>
</dbReference>
<feature type="active site" description="Proton donor" evidence="3">
    <location>
        <position position="158"/>
    </location>
</feature>
<comment type="function">
    <text evidence="3">Catalyzes two sequential steps in the biosynthesis of coenzyme A. In the first step cysteine is conjugated to 4'-phosphopantothenate to form 4-phosphopantothenoylcysteine. In the second step the latter compound is decarboxylated to form 4'-phosphopantotheine.</text>
</comment>
<dbReference type="Gene3D" id="3.40.50.1950">
    <property type="entry name" value="Flavin prenyltransferase-like"/>
    <property type="match status" value="1"/>
</dbReference>
<proteinExistence type="inferred from homology"/>
<dbReference type="Gene3D" id="3.40.50.10300">
    <property type="entry name" value="CoaB-like"/>
    <property type="match status" value="1"/>
</dbReference>
<dbReference type="EMBL" id="CP034235">
    <property type="protein sequence ID" value="QGQ96944.1"/>
    <property type="molecule type" value="Genomic_DNA"/>
</dbReference>
<keyword evidence="3" id="KW-0460">Magnesium</keyword>
<comment type="catalytic activity">
    <reaction evidence="3 4">
        <text>(R)-4'-phosphopantothenate + L-cysteine + CTP = N-[(R)-4-phosphopantothenoyl]-L-cysteine + CMP + diphosphate + H(+)</text>
        <dbReference type="Rhea" id="RHEA:19397"/>
        <dbReference type="ChEBI" id="CHEBI:10986"/>
        <dbReference type="ChEBI" id="CHEBI:15378"/>
        <dbReference type="ChEBI" id="CHEBI:33019"/>
        <dbReference type="ChEBI" id="CHEBI:35235"/>
        <dbReference type="ChEBI" id="CHEBI:37563"/>
        <dbReference type="ChEBI" id="CHEBI:59458"/>
        <dbReference type="ChEBI" id="CHEBI:60377"/>
        <dbReference type="EC" id="6.3.2.5"/>
    </reaction>
</comment>
<organism evidence="7 8">
    <name type="scientific">Paenibacillus psychroresistens</name>
    <dbReference type="NCBI Taxonomy" id="1778678"/>
    <lineage>
        <taxon>Bacteria</taxon>
        <taxon>Bacillati</taxon>
        <taxon>Bacillota</taxon>
        <taxon>Bacilli</taxon>
        <taxon>Bacillales</taxon>
        <taxon>Paenibacillaceae</taxon>
        <taxon>Paenibacillus</taxon>
    </lineage>
</organism>
<dbReference type="KEGG" id="ppsc:EHS13_19665"/>
<dbReference type="GO" id="GO:0015937">
    <property type="term" value="P:coenzyme A biosynthetic process"/>
    <property type="evidence" value="ECO:0007669"/>
    <property type="project" value="UniProtKB-UniRule"/>
</dbReference>
<dbReference type="GO" id="GO:0004632">
    <property type="term" value="F:phosphopantothenate--cysteine ligase activity"/>
    <property type="evidence" value="ECO:0007669"/>
    <property type="project" value="UniProtKB-UniRule"/>
</dbReference>
<evidence type="ECO:0000256" key="1">
    <source>
        <dbReference type="ARBA" id="ARBA00022793"/>
    </source>
</evidence>
<dbReference type="InterPro" id="IPR036551">
    <property type="entry name" value="Flavin_trans-like"/>
</dbReference>
<feature type="binding site" evidence="3">
    <location>
        <position position="289"/>
    </location>
    <ligand>
        <name>CTP</name>
        <dbReference type="ChEBI" id="CHEBI:37563"/>
    </ligand>
</feature>
<name>A0A6B8RMF4_9BACL</name>
<comment type="catalytic activity">
    <reaction evidence="3 4">
        <text>N-[(R)-4-phosphopantothenoyl]-L-cysteine + H(+) = (R)-4'-phosphopantetheine + CO2</text>
        <dbReference type="Rhea" id="RHEA:16793"/>
        <dbReference type="ChEBI" id="CHEBI:15378"/>
        <dbReference type="ChEBI" id="CHEBI:16526"/>
        <dbReference type="ChEBI" id="CHEBI:59458"/>
        <dbReference type="ChEBI" id="CHEBI:61723"/>
        <dbReference type="EC" id="4.1.1.36"/>
    </reaction>
</comment>
<feature type="region of interest" description="Phosphopantothenate--cysteine ligase" evidence="3">
    <location>
        <begin position="191"/>
        <end position="404"/>
    </location>
</feature>
<feature type="region of interest" description="Phosphopantothenoylcysteine decarboxylase" evidence="3">
    <location>
        <begin position="1"/>
        <end position="190"/>
    </location>
</feature>
<comment type="pathway">
    <text evidence="3 4">Cofactor biosynthesis; coenzyme A biosynthesis; CoA from (R)-pantothenate: step 2/5.</text>
</comment>
<dbReference type="PANTHER" id="PTHR14359">
    <property type="entry name" value="HOMO-OLIGOMERIC FLAVIN CONTAINING CYS DECARBOXYLASE FAMILY"/>
    <property type="match status" value="1"/>
</dbReference>
<dbReference type="SUPFAM" id="SSF52507">
    <property type="entry name" value="Homo-oligomeric flavin-containing Cys decarboxylases, HFCD"/>
    <property type="match status" value="1"/>
</dbReference>
<reference evidence="8" key="1">
    <citation type="submission" date="2018-11" db="EMBL/GenBank/DDBJ databases">
        <title>Complete genome sequence of Paenibacillus sp. ML311-T8.</title>
        <authorList>
            <person name="Nam Y.-D."/>
            <person name="Kang J."/>
            <person name="Chung W.-H."/>
            <person name="Park Y.S."/>
        </authorList>
    </citation>
    <scope>NUCLEOTIDE SEQUENCE [LARGE SCALE GENOMIC DNA]</scope>
    <source>
        <strain evidence="8">ML311-T8</strain>
    </source>
</reference>
<dbReference type="AlphaFoldDB" id="A0A6B8RMF4"/>
<dbReference type="OrthoDB" id="9802554at2"/>
<evidence type="ECO:0000259" key="6">
    <source>
        <dbReference type="Pfam" id="PF04127"/>
    </source>
</evidence>
<gene>
    <name evidence="3 7" type="primary">coaBC</name>
    <name evidence="7" type="ORF">EHS13_19665</name>
</gene>
<dbReference type="Pfam" id="PF02441">
    <property type="entry name" value="Flavoprotein"/>
    <property type="match status" value="1"/>
</dbReference>
<dbReference type="GO" id="GO:0046872">
    <property type="term" value="F:metal ion binding"/>
    <property type="evidence" value="ECO:0007669"/>
    <property type="project" value="UniProtKB-KW"/>
</dbReference>
<dbReference type="UniPathway" id="UPA00241">
    <property type="reaction ID" value="UER00353"/>
</dbReference>
<keyword evidence="3 4" id="KW-0436">Ligase</keyword>
<evidence type="ECO:0000256" key="2">
    <source>
        <dbReference type="ARBA" id="ARBA00023239"/>
    </source>
</evidence>
<comment type="cofactor">
    <cofactor evidence="3">
        <name>FMN</name>
        <dbReference type="ChEBI" id="CHEBI:58210"/>
    </cofactor>
    <text evidence="3">Binds 1 FMN per subunit.</text>
</comment>
<dbReference type="PANTHER" id="PTHR14359:SF6">
    <property type="entry name" value="PHOSPHOPANTOTHENOYLCYSTEINE DECARBOXYLASE"/>
    <property type="match status" value="1"/>
</dbReference>
<accession>A0A6B8RMF4</accession>
<feature type="binding site" evidence="3">
    <location>
        <position position="341"/>
    </location>
    <ligand>
        <name>CTP</name>
        <dbReference type="ChEBI" id="CHEBI:37563"/>
    </ligand>
</feature>